<organism evidence="2 3">
    <name type="scientific">Flemingia macrophylla</name>
    <dbReference type="NCBI Taxonomy" id="520843"/>
    <lineage>
        <taxon>Eukaryota</taxon>
        <taxon>Viridiplantae</taxon>
        <taxon>Streptophyta</taxon>
        <taxon>Embryophyta</taxon>
        <taxon>Tracheophyta</taxon>
        <taxon>Spermatophyta</taxon>
        <taxon>Magnoliopsida</taxon>
        <taxon>eudicotyledons</taxon>
        <taxon>Gunneridae</taxon>
        <taxon>Pentapetalae</taxon>
        <taxon>rosids</taxon>
        <taxon>fabids</taxon>
        <taxon>Fabales</taxon>
        <taxon>Fabaceae</taxon>
        <taxon>Papilionoideae</taxon>
        <taxon>50 kb inversion clade</taxon>
        <taxon>NPAAA clade</taxon>
        <taxon>indigoferoid/millettioid clade</taxon>
        <taxon>Phaseoleae</taxon>
        <taxon>Flemingia</taxon>
    </lineage>
</organism>
<evidence type="ECO:0000313" key="2">
    <source>
        <dbReference type="EMBL" id="KAL2318757.1"/>
    </source>
</evidence>
<feature type="compositionally biased region" description="Polar residues" evidence="1">
    <location>
        <begin position="46"/>
        <end position="55"/>
    </location>
</feature>
<evidence type="ECO:0000313" key="3">
    <source>
        <dbReference type="Proteomes" id="UP001603857"/>
    </source>
</evidence>
<keyword evidence="3" id="KW-1185">Reference proteome</keyword>
<accession>A0ABD1L5G0</accession>
<proteinExistence type="predicted"/>
<comment type="caution">
    <text evidence="2">The sequence shown here is derived from an EMBL/GenBank/DDBJ whole genome shotgun (WGS) entry which is preliminary data.</text>
</comment>
<dbReference type="Proteomes" id="UP001603857">
    <property type="component" value="Unassembled WGS sequence"/>
</dbReference>
<gene>
    <name evidence="2" type="ORF">Fmac_032633</name>
</gene>
<evidence type="ECO:0000256" key="1">
    <source>
        <dbReference type="SAM" id="MobiDB-lite"/>
    </source>
</evidence>
<dbReference type="AlphaFoldDB" id="A0ABD1L5G0"/>
<name>A0ABD1L5G0_9FABA</name>
<sequence length="55" mass="6064">MNGTARLEYIPSRFSKDQATPSMNFGLLPPTMPTFPSRKPSDSSKKLSFSLESPS</sequence>
<reference evidence="2 3" key="1">
    <citation type="submission" date="2024-08" db="EMBL/GenBank/DDBJ databases">
        <title>Insights into the chromosomal genome structure of Flemingia macrophylla.</title>
        <authorList>
            <person name="Ding Y."/>
            <person name="Zhao Y."/>
            <person name="Bi W."/>
            <person name="Wu M."/>
            <person name="Zhao G."/>
            <person name="Gong Y."/>
            <person name="Li W."/>
            <person name="Zhang P."/>
        </authorList>
    </citation>
    <scope>NUCLEOTIDE SEQUENCE [LARGE SCALE GENOMIC DNA]</scope>
    <source>
        <strain evidence="2">DYQJB</strain>
        <tissue evidence="2">Leaf</tissue>
    </source>
</reference>
<dbReference type="EMBL" id="JBGMDY010000011">
    <property type="protein sequence ID" value="KAL2318757.1"/>
    <property type="molecule type" value="Genomic_DNA"/>
</dbReference>
<feature type="region of interest" description="Disordered" evidence="1">
    <location>
        <begin position="1"/>
        <end position="55"/>
    </location>
</feature>
<protein>
    <submittedName>
        <fullName evidence="2">Uncharacterized protein</fullName>
    </submittedName>
</protein>